<dbReference type="PANTHER" id="PTHR11860:SF87">
    <property type="entry name" value="CMRF35-LIKE MOLECULE 8"/>
    <property type="match status" value="1"/>
</dbReference>
<dbReference type="Proteomes" id="UP000261540">
    <property type="component" value="Unplaced"/>
</dbReference>
<dbReference type="GO" id="GO:0004888">
    <property type="term" value="F:transmembrane signaling receptor activity"/>
    <property type="evidence" value="ECO:0007669"/>
    <property type="project" value="TreeGrafter"/>
</dbReference>
<organism evidence="6 7">
    <name type="scientific">Paramormyrops kingsleyae</name>
    <dbReference type="NCBI Taxonomy" id="1676925"/>
    <lineage>
        <taxon>Eukaryota</taxon>
        <taxon>Metazoa</taxon>
        <taxon>Chordata</taxon>
        <taxon>Craniata</taxon>
        <taxon>Vertebrata</taxon>
        <taxon>Euteleostomi</taxon>
        <taxon>Actinopterygii</taxon>
        <taxon>Neopterygii</taxon>
        <taxon>Teleostei</taxon>
        <taxon>Osteoglossocephala</taxon>
        <taxon>Osteoglossomorpha</taxon>
        <taxon>Osteoglossiformes</taxon>
        <taxon>Mormyridae</taxon>
        <taxon>Paramormyrops</taxon>
    </lineage>
</organism>
<evidence type="ECO:0000256" key="3">
    <source>
        <dbReference type="ARBA" id="ARBA00023136"/>
    </source>
</evidence>
<protein>
    <recommendedName>
        <fullName evidence="5">Ig-like domain-containing protein</fullName>
    </recommendedName>
</protein>
<evidence type="ECO:0000256" key="4">
    <source>
        <dbReference type="SAM" id="SignalP"/>
    </source>
</evidence>
<accession>A0A3B3T5D3</accession>
<dbReference type="GeneTree" id="ENSGT00940000154332"/>
<dbReference type="PROSITE" id="PS50835">
    <property type="entry name" value="IG_LIKE"/>
    <property type="match status" value="1"/>
</dbReference>
<dbReference type="InterPro" id="IPR036179">
    <property type="entry name" value="Ig-like_dom_sf"/>
</dbReference>
<keyword evidence="3" id="KW-0472">Membrane</keyword>
<dbReference type="InterPro" id="IPR013783">
    <property type="entry name" value="Ig-like_fold"/>
</dbReference>
<comment type="subcellular location">
    <subcellularLocation>
        <location evidence="1">Membrane</location>
    </subcellularLocation>
</comment>
<dbReference type="PANTHER" id="PTHR11860">
    <property type="entry name" value="POLYMERIC-IMMUNOGLOBULIN RECEPTOR"/>
    <property type="match status" value="1"/>
</dbReference>
<dbReference type="GO" id="GO:0005886">
    <property type="term" value="C:plasma membrane"/>
    <property type="evidence" value="ECO:0007669"/>
    <property type="project" value="TreeGrafter"/>
</dbReference>
<reference evidence="6" key="2">
    <citation type="submission" date="2025-09" db="UniProtKB">
        <authorList>
            <consortium name="Ensembl"/>
        </authorList>
    </citation>
    <scope>IDENTIFICATION</scope>
</reference>
<dbReference type="Pfam" id="PF07686">
    <property type="entry name" value="V-set"/>
    <property type="match status" value="1"/>
</dbReference>
<evidence type="ECO:0000256" key="2">
    <source>
        <dbReference type="ARBA" id="ARBA00022692"/>
    </source>
</evidence>
<feature type="signal peptide" evidence="4">
    <location>
        <begin position="1"/>
        <end position="19"/>
    </location>
</feature>
<keyword evidence="2" id="KW-0812">Transmembrane</keyword>
<name>A0A3B3T5D3_9TELE</name>
<keyword evidence="7" id="KW-1185">Reference proteome</keyword>
<evidence type="ECO:0000259" key="5">
    <source>
        <dbReference type="PROSITE" id="PS50835"/>
    </source>
</evidence>
<dbReference type="InterPro" id="IPR007110">
    <property type="entry name" value="Ig-like_dom"/>
</dbReference>
<dbReference type="Gene3D" id="2.60.40.10">
    <property type="entry name" value="Immunoglobulins"/>
    <property type="match status" value="1"/>
</dbReference>
<dbReference type="SUPFAM" id="SSF48726">
    <property type="entry name" value="Immunoglobulin"/>
    <property type="match status" value="1"/>
</dbReference>
<keyword evidence="4" id="KW-0732">Signal</keyword>
<evidence type="ECO:0000256" key="1">
    <source>
        <dbReference type="ARBA" id="ARBA00004370"/>
    </source>
</evidence>
<proteinExistence type="predicted"/>
<reference evidence="6" key="1">
    <citation type="submission" date="2025-08" db="UniProtKB">
        <authorList>
            <consortium name="Ensembl"/>
        </authorList>
    </citation>
    <scope>IDENTIFICATION</scope>
</reference>
<dbReference type="InterPro" id="IPR013106">
    <property type="entry name" value="Ig_V-set"/>
</dbReference>
<evidence type="ECO:0000313" key="6">
    <source>
        <dbReference type="Ensembl" id="ENSPKIP00000038059.1"/>
    </source>
</evidence>
<feature type="chain" id="PRO_5017205170" description="Ig-like domain-containing protein" evidence="4">
    <location>
        <begin position="20"/>
        <end position="139"/>
    </location>
</feature>
<dbReference type="InterPro" id="IPR003599">
    <property type="entry name" value="Ig_sub"/>
</dbReference>
<dbReference type="AlphaFoldDB" id="A0A3B3T5D3"/>
<feature type="domain" description="Ig-like" evidence="5">
    <location>
        <begin position="3"/>
        <end position="120"/>
    </location>
</feature>
<dbReference type="InterPro" id="IPR050671">
    <property type="entry name" value="CD300_family_receptors"/>
</dbReference>
<evidence type="ECO:0000313" key="7">
    <source>
        <dbReference type="Proteomes" id="UP000261540"/>
    </source>
</evidence>
<sequence length="139" mass="15313">MDPLMLLFLLIAGLTGVDSVSSVGQVSVQSGGSVTIPCFYEGRYESNVKYWCRGHDWSSCTSIVRTDFPRKKGEVSIRDDPDQRVFTVTMNNLQTGVSDYYWCCVDISGASDVGEKVYLSVTEGKTSVLQTVANEMLSM</sequence>
<dbReference type="Ensembl" id="ENSPKIT00000019048.1">
    <property type="protein sequence ID" value="ENSPKIP00000038059.1"/>
    <property type="gene ID" value="ENSPKIG00000016005.1"/>
</dbReference>
<dbReference type="SMART" id="SM00409">
    <property type="entry name" value="IG"/>
    <property type="match status" value="1"/>
</dbReference>